<evidence type="ECO:0000313" key="1">
    <source>
        <dbReference type="EMBL" id="TXL65050.1"/>
    </source>
</evidence>
<dbReference type="RefSeq" id="WP_147666838.1">
    <property type="nucleotide sequence ID" value="NZ_VDUW01000004.1"/>
</dbReference>
<dbReference type="OrthoDB" id="2986983at2"/>
<proteinExistence type="predicted"/>
<keyword evidence="2" id="KW-1185">Reference proteome</keyword>
<gene>
    <name evidence="1" type="ORF">FHP05_07895</name>
</gene>
<dbReference type="EMBL" id="VDUW01000004">
    <property type="protein sequence ID" value="TXL65050.1"/>
    <property type="molecule type" value="Genomic_DNA"/>
</dbReference>
<evidence type="ECO:0000313" key="2">
    <source>
        <dbReference type="Proteomes" id="UP000321574"/>
    </source>
</evidence>
<reference evidence="1 2" key="1">
    <citation type="submission" date="2019-06" db="EMBL/GenBank/DDBJ databases">
        <title>Cerasibacillus sp. nov., isolated from maize field.</title>
        <authorList>
            <person name="Lin S.-Y."/>
            <person name="Tsai C.-F."/>
            <person name="Young C.-C."/>
        </authorList>
    </citation>
    <scope>NUCLEOTIDE SEQUENCE [LARGE SCALE GENOMIC DNA]</scope>
    <source>
        <strain evidence="1 2">CC-CFT480</strain>
    </source>
</reference>
<name>A0A5C8NVG6_9BACI</name>
<organism evidence="1 2">
    <name type="scientific">Cerasibacillus terrae</name>
    <dbReference type="NCBI Taxonomy" id="2498845"/>
    <lineage>
        <taxon>Bacteria</taxon>
        <taxon>Bacillati</taxon>
        <taxon>Bacillota</taxon>
        <taxon>Bacilli</taxon>
        <taxon>Bacillales</taxon>
        <taxon>Bacillaceae</taxon>
        <taxon>Cerasibacillus</taxon>
    </lineage>
</organism>
<sequence length="612" mass="69788">MYDFMDGYARYSYEQLQLQQPHLKTDGIYKKGLEYFIKCESVDIQPLNQPDSSIVEVFNKEIKILGCKITLVTKLPDGVNKMENRTLEEVFQLSGNPFNIIDFNKHLSLLLPKAFPKLWLNFNHKSQGWDVEVEKNLTQSEIVMLENKVSLLCGYEAKIDCILTPDIKKNFERKNQDPLSLTVSKHSSFNYSKALMDKWEEDEQLWLDNRKGLFLGNQSLDSKNDQPQDSTCLINGQFGEAHNVRNYLTLFNEILIVVPIESSYEKLLRSLDITEDELVKLTELNKVKLLFPHSIERYSRKLLEKVSDINPQSIILSRELAYRTVLDLKQRNPLAFLPLNTDEKQEVLSNLIGISSKLKGTNEQKWFEGLAGELSNTWGHMYEFLSNRGAMGTFNVGLGPIINTTIKNYTGKDYFLEIMGASQSIEWAAANHAVLCPVGPLARNEENIAYLYSGVRKDWELDLVTSPNVATEGILTIANYVPILELAETFTGKEIDQFRKVLVDLTHNKSSKEISSIVEQFNKSVKAFEKKRNRIDTWDVKGITLDTALEITNAAIPFSGFIAKQVGRLIEYAGDKNESVSKVIKQVQSKIHRTAPNVVLVSRMRDKVKDLL</sequence>
<dbReference type="Proteomes" id="UP000321574">
    <property type="component" value="Unassembled WGS sequence"/>
</dbReference>
<dbReference type="AlphaFoldDB" id="A0A5C8NVG6"/>
<protein>
    <submittedName>
        <fullName evidence="1">Uncharacterized protein</fullName>
    </submittedName>
</protein>
<comment type="caution">
    <text evidence="1">The sequence shown here is derived from an EMBL/GenBank/DDBJ whole genome shotgun (WGS) entry which is preliminary data.</text>
</comment>
<accession>A0A5C8NVG6</accession>